<keyword evidence="1" id="KW-0802">TPR repeat</keyword>
<feature type="repeat" description="TPR" evidence="1">
    <location>
        <begin position="292"/>
        <end position="325"/>
    </location>
</feature>
<protein>
    <submittedName>
        <fullName evidence="2">Putative d-alanyl-d-alanine carboxypeptidase</fullName>
    </submittedName>
</protein>
<evidence type="ECO:0000313" key="3">
    <source>
        <dbReference type="Proteomes" id="UP000037510"/>
    </source>
</evidence>
<accession>A0A0L7L4T2</accession>
<keyword evidence="2" id="KW-0645">Protease</keyword>
<keyword evidence="3" id="KW-1185">Reference proteome</keyword>
<dbReference type="InterPro" id="IPR011990">
    <property type="entry name" value="TPR-like_helical_dom_sf"/>
</dbReference>
<dbReference type="Proteomes" id="UP000037510">
    <property type="component" value="Unassembled WGS sequence"/>
</dbReference>
<name>A0A0L7L4T2_OPEBR</name>
<dbReference type="GO" id="GO:0005794">
    <property type="term" value="C:Golgi apparatus"/>
    <property type="evidence" value="ECO:0007669"/>
    <property type="project" value="TreeGrafter"/>
</dbReference>
<reference evidence="2 3" key="1">
    <citation type="journal article" date="2015" name="Genome Biol. Evol.">
        <title>The genome of winter moth (Operophtera brumata) provides a genomic perspective on sexual dimorphism and phenology.</title>
        <authorList>
            <person name="Derks M.F."/>
            <person name="Smit S."/>
            <person name="Salis L."/>
            <person name="Schijlen E."/>
            <person name="Bossers A."/>
            <person name="Mateman C."/>
            <person name="Pijl A.S."/>
            <person name="de Ridder D."/>
            <person name="Groenen M.A."/>
            <person name="Visser M.E."/>
            <person name="Megens H.J."/>
        </authorList>
    </citation>
    <scope>NUCLEOTIDE SEQUENCE [LARGE SCALE GENOMIC DNA]</scope>
    <source>
        <strain evidence="2">WM2013NL</strain>
        <tissue evidence="2">Head and thorax</tissue>
    </source>
</reference>
<proteinExistence type="predicted"/>
<keyword evidence="2" id="KW-0121">Carboxypeptidase</keyword>
<evidence type="ECO:0000256" key="1">
    <source>
        <dbReference type="PROSITE-ProRule" id="PRU00339"/>
    </source>
</evidence>
<keyword evidence="2" id="KW-0378">Hydrolase</keyword>
<comment type="caution">
    <text evidence="2">The sequence shown here is derived from an EMBL/GenBank/DDBJ whole genome shotgun (WGS) entry which is preliminary data.</text>
</comment>
<dbReference type="STRING" id="104452.A0A0L7L4T2"/>
<organism evidence="2 3">
    <name type="scientific">Operophtera brumata</name>
    <name type="common">Winter moth</name>
    <name type="synonym">Phalaena brumata</name>
    <dbReference type="NCBI Taxonomy" id="104452"/>
    <lineage>
        <taxon>Eukaryota</taxon>
        <taxon>Metazoa</taxon>
        <taxon>Ecdysozoa</taxon>
        <taxon>Arthropoda</taxon>
        <taxon>Hexapoda</taxon>
        <taxon>Insecta</taxon>
        <taxon>Pterygota</taxon>
        <taxon>Neoptera</taxon>
        <taxon>Endopterygota</taxon>
        <taxon>Lepidoptera</taxon>
        <taxon>Glossata</taxon>
        <taxon>Ditrysia</taxon>
        <taxon>Geometroidea</taxon>
        <taxon>Geometridae</taxon>
        <taxon>Larentiinae</taxon>
        <taxon>Operophtera</taxon>
    </lineage>
</organism>
<dbReference type="Pfam" id="PF14559">
    <property type="entry name" value="TPR_19"/>
    <property type="match status" value="1"/>
</dbReference>
<evidence type="ECO:0000313" key="2">
    <source>
        <dbReference type="EMBL" id="KOB70341.1"/>
    </source>
</evidence>
<feature type="non-terminal residue" evidence="2">
    <location>
        <position position="369"/>
    </location>
</feature>
<dbReference type="AlphaFoldDB" id="A0A0L7L4T2"/>
<feature type="repeat" description="TPR" evidence="1">
    <location>
        <begin position="258"/>
        <end position="291"/>
    </location>
</feature>
<dbReference type="Gene3D" id="1.25.40.10">
    <property type="entry name" value="Tetratricopeptide repeat domain"/>
    <property type="match status" value="1"/>
</dbReference>
<dbReference type="GO" id="GO:0030008">
    <property type="term" value="C:TRAPP complex"/>
    <property type="evidence" value="ECO:0007669"/>
    <property type="project" value="TreeGrafter"/>
</dbReference>
<dbReference type="InterPro" id="IPR019734">
    <property type="entry name" value="TPR_rpt"/>
</dbReference>
<dbReference type="PANTHER" id="PTHR21581:SF6">
    <property type="entry name" value="TRAFFICKING PROTEIN PARTICLE COMPLEX SUBUNIT 12"/>
    <property type="match status" value="1"/>
</dbReference>
<dbReference type="PANTHER" id="PTHR21581">
    <property type="entry name" value="D-ALANYL-D-ALANINE CARBOXYPEPTIDASE"/>
    <property type="match status" value="1"/>
</dbReference>
<dbReference type="PROSITE" id="PS50005">
    <property type="entry name" value="TPR"/>
    <property type="match status" value="2"/>
</dbReference>
<gene>
    <name evidence="2" type="ORF">OBRU01_15388</name>
</gene>
<sequence length="369" mass="41971">MHRPSKHTPRTLQLWLTRFGVMLPELPGLLGKPEEALGRLYSMLDIIHTMVANLRDGKTEDGEGVISSKDDSMESIRLWSARETRVMHSIVNCAIAMKDDSIESIRLWSARETRVMHSIFNCAIAMKDDSMESIRLWSARETRVMHSIVNCAIAMKVRHLEGRLDGVHQAVERAGDQGDALHLQLRYRYEDDSMESIRLWSARETRDFRLAADTLSTLLQQATSPMQRRANHSALCRLWLLCGHEAYNNFARAADQEPTNIMDMGLIDIAHGKYQEAYNNFARAADQEPTNIMVANNLSVCLLYMGRLKEAIAVLQKAINSDPERGLHESLLVNLCTLYELESSKTTEKKLNLLRMLCKYKSDTIPNVV</sequence>
<dbReference type="EMBL" id="JTDY01002999">
    <property type="protein sequence ID" value="KOB70341.1"/>
    <property type="molecule type" value="Genomic_DNA"/>
</dbReference>
<dbReference type="SUPFAM" id="SSF48452">
    <property type="entry name" value="TPR-like"/>
    <property type="match status" value="1"/>
</dbReference>
<dbReference type="GO" id="GO:0004180">
    <property type="term" value="F:carboxypeptidase activity"/>
    <property type="evidence" value="ECO:0007669"/>
    <property type="project" value="UniProtKB-KW"/>
</dbReference>